<keyword evidence="4" id="KW-1185">Reference proteome</keyword>
<protein>
    <submittedName>
        <fullName evidence="3">ATP-grasp domain-containing protein</fullName>
    </submittedName>
</protein>
<dbReference type="GO" id="GO:0005524">
    <property type="term" value="F:ATP binding"/>
    <property type="evidence" value="ECO:0007669"/>
    <property type="project" value="UniProtKB-UniRule"/>
</dbReference>
<dbReference type="Proteomes" id="UP000306628">
    <property type="component" value="Unassembled WGS sequence"/>
</dbReference>
<name>A0A5S4FYG8_9ACTN</name>
<dbReference type="AlphaFoldDB" id="A0A5S4FYG8"/>
<dbReference type="OrthoDB" id="5483448at2"/>
<dbReference type="EMBL" id="VCKX01000222">
    <property type="protein sequence ID" value="TMR25773.1"/>
    <property type="molecule type" value="Genomic_DNA"/>
</dbReference>
<keyword evidence="1" id="KW-0067">ATP-binding</keyword>
<gene>
    <name evidence="3" type="ORF">ETD85_44845</name>
</gene>
<proteinExistence type="predicted"/>
<dbReference type="SUPFAM" id="SSF56059">
    <property type="entry name" value="Glutathione synthetase ATP-binding domain-like"/>
    <property type="match status" value="1"/>
</dbReference>
<feature type="domain" description="ATP-grasp" evidence="2">
    <location>
        <begin position="124"/>
        <end position="316"/>
    </location>
</feature>
<dbReference type="GO" id="GO:0046872">
    <property type="term" value="F:metal ion binding"/>
    <property type="evidence" value="ECO:0007669"/>
    <property type="project" value="InterPro"/>
</dbReference>
<evidence type="ECO:0000256" key="1">
    <source>
        <dbReference type="PROSITE-ProRule" id="PRU00409"/>
    </source>
</evidence>
<organism evidence="3 4">
    <name type="scientific">Nonomuraea zeae</name>
    <dbReference type="NCBI Taxonomy" id="1642303"/>
    <lineage>
        <taxon>Bacteria</taxon>
        <taxon>Bacillati</taxon>
        <taxon>Actinomycetota</taxon>
        <taxon>Actinomycetes</taxon>
        <taxon>Streptosporangiales</taxon>
        <taxon>Streptosporangiaceae</taxon>
        <taxon>Nonomuraea</taxon>
    </lineage>
</organism>
<accession>A0A5S4FYG8</accession>
<evidence type="ECO:0000259" key="2">
    <source>
        <dbReference type="PROSITE" id="PS50975"/>
    </source>
</evidence>
<evidence type="ECO:0000313" key="3">
    <source>
        <dbReference type="EMBL" id="TMR25773.1"/>
    </source>
</evidence>
<dbReference type="Gene3D" id="3.30.470.20">
    <property type="entry name" value="ATP-grasp fold, B domain"/>
    <property type="match status" value="1"/>
</dbReference>
<comment type="caution">
    <text evidence="3">The sequence shown here is derived from an EMBL/GenBank/DDBJ whole genome shotgun (WGS) entry which is preliminary data.</text>
</comment>
<keyword evidence="1" id="KW-0547">Nucleotide-binding</keyword>
<reference evidence="3 4" key="1">
    <citation type="submission" date="2019-05" db="EMBL/GenBank/DDBJ databases">
        <title>Draft genome sequence of Nonomuraea zeae DSM 100528.</title>
        <authorList>
            <person name="Saricaoglu S."/>
            <person name="Isik K."/>
        </authorList>
    </citation>
    <scope>NUCLEOTIDE SEQUENCE [LARGE SCALE GENOMIC DNA]</scope>
    <source>
        <strain evidence="3 4">DSM 100528</strain>
    </source>
</reference>
<dbReference type="PROSITE" id="PS50975">
    <property type="entry name" value="ATP_GRASP"/>
    <property type="match status" value="1"/>
</dbReference>
<dbReference type="InterPro" id="IPR011761">
    <property type="entry name" value="ATP-grasp"/>
</dbReference>
<sequence>MLDYTVPALVLRKDANPFHHGTLGAIRSLGRAGVEVHGLIDGGHAPASRSKYLARLHSWPRDRDFVQTLTQVADRIGRRAVLLALDDAGAIAIAEHTADLGPYYLLPDQVPGLPRTLADKRLLSQLCSALGITQPETRLITSARDAATAVADFGFPLVAKWAQPWLLPSGSRLRNTSLVRQARDVAVLLQCVPGHNLLFQRFVPGGPDSDWFFHGYFDEHSRCLYGGAGRKERSYPRGAGLTTYGRWLPNPVVERTARELAATLGYRGVLDIDFRYDAATGSYHLLDFNPRLGAQFRLFSDRRGLDLVRTAHLHLSGRRAGRGLADHGRTYVVENYDVLTAGPRSLRALCAADELAWLSADDLRPFVAMAGQTMRRAVTRLTRSREPRPEHHDQ</sequence>
<dbReference type="RefSeq" id="WP_138695949.1">
    <property type="nucleotide sequence ID" value="NZ_JBHSAZ010000025.1"/>
</dbReference>
<evidence type="ECO:0000313" key="4">
    <source>
        <dbReference type="Proteomes" id="UP000306628"/>
    </source>
</evidence>